<dbReference type="Gene3D" id="3.40.50.300">
    <property type="entry name" value="P-loop containing nucleotide triphosphate hydrolases"/>
    <property type="match status" value="1"/>
</dbReference>
<evidence type="ECO:0000256" key="1">
    <source>
        <dbReference type="ARBA" id="ARBA00022448"/>
    </source>
</evidence>
<feature type="domain" description="ABC transporter" evidence="5">
    <location>
        <begin position="60"/>
        <end position="298"/>
    </location>
</feature>
<dbReference type="PROSITE" id="PS00211">
    <property type="entry name" value="ABC_TRANSPORTER_1"/>
    <property type="match status" value="1"/>
</dbReference>
<dbReference type="InterPro" id="IPR017871">
    <property type="entry name" value="ABC_transporter-like_CS"/>
</dbReference>
<evidence type="ECO:0000313" key="7">
    <source>
        <dbReference type="Proteomes" id="UP000580718"/>
    </source>
</evidence>
<protein>
    <submittedName>
        <fullName evidence="6">NitT/TauT family transport system ATP-binding protein</fullName>
    </submittedName>
</protein>
<dbReference type="GO" id="GO:0016887">
    <property type="term" value="F:ATP hydrolysis activity"/>
    <property type="evidence" value="ECO:0007669"/>
    <property type="project" value="InterPro"/>
</dbReference>
<evidence type="ECO:0000313" key="6">
    <source>
        <dbReference type="EMBL" id="MBB3677666.1"/>
    </source>
</evidence>
<feature type="region of interest" description="Disordered" evidence="4">
    <location>
        <begin position="1"/>
        <end position="29"/>
    </location>
</feature>
<keyword evidence="1" id="KW-0813">Transport</keyword>
<dbReference type="GO" id="GO:0005524">
    <property type="term" value="F:ATP binding"/>
    <property type="evidence" value="ECO:0007669"/>
    <property type="project" value="UniProtKB-KW"/>
</dbReference>
<dbReference type="SMART" id="SM00382">
    <property type="entry name" value="AAA"/>
    <property type="match status" value="1"/>
</dbReference>
<feature type="region of interest" description="Disordered" evidence="4">
    <location>
        <begin position="36"/>
        <end position="55"/>
    </location>
</feature>
<evidence type="ECO:0000259" key="5">
    <source>
        <dbReference type="PROSITE" id="PS50893"/>
    </source>
</evidence>
<dbReference type="PANTHER" id="PTHR42788:SF13">
    <property type="entry name" value="ALIPHATIC SULFONATES IMPORT ATP-BINDING PROTEIN SSUB"/>
    <property type="match status" value="1"/>
</dbReference>
<evidence type="ECO:0000256" key="3">
    <source>
        <dbReference type="ARBA" id="ARBA00022840"/>
    </source>
</evidence>
<proteinExistence type="predicted"/>
<keyword evidence="2" id="KW-0547">Nucleotide-binding</keyword>
<dbReference type="RefSeq" id="WP_183513923.1">
    <property type="nucleotide sequence ID" value="NZ_JACIBU010000001.1"/>
</dbReference>
<sequence>MRLPGTTPAPGTGTHTALTHHGATDADRVDPAPAVRAGEEPAARPGATAVGPAGDLPAQLQVSGVNKTYQARRGEVHALSDVNLTIGRGEFISLVGRSGCGKTTLLRILAGLLPPTSGVVEADGESIWRNGKRNDEAFKQFGLVFQDANLFPWYTVAENVSLPLKLRGMGKKARLARAGELCELVGLPGFENAYPRELSGGMRQRAAIARALSYDPTILLMDEPFGALDALTRDKMNLELQNIHAQAGATVVFVTHSIPEAVFLADRVVLLTPRPGRIRSVTPVSLARPRSLVTETSQEFQDVVRVLRSELDEED</sequence>
<name>A0A839Y8F2_9ACTN</name>
<dbReference type="InterPro" id="IPR003593">
    <property type="entry name" value="AAA+_ATPase"/>
</dbReference>
<dbReference type="InterPro" id="IPR003439">
    <property type="entry name" value="ABC_transporter-like_ATP-bd"/>
</dbReference>
<comment type="caution">
    <text evidence="6">The sequence shown here is derived from an EMBL/GenBank/DDBJ whole genome shotgun (WGS) entry which is preliminary data.</text>
</comment>
<evidence type="ECO:0000256" key="4">
    <source>
        <dbReference type="SAM" id="MobiDB-lite"/>
    </source>
</evidence>
<dbReference type="Proteomes" id="UP000580718">
    <property type="component" value="Unassembled WGS sequence"/>
</dbReference>
<feature type="compositionally biased region" description="Low complexity" evidence="4">
    <location>
        <begin position="1"/>
        <end position="21"/>
    </location>
</feature>
<evidence type="ECO:0000256" key="2">
    <source>
        <dbReference type="ARBA" id="ARBA00022741"/>
    </source>
</evidence>
<dbReference type="InterPro" id="IPR027417">
    <property type="entry name" value="P-loop_NTPase"/>
</dbReference>
<dbReference type="EMBL" id="JACIBU010000001">
    <property type="protein sequence ID" value="MBB3677666.1"/>
    <property type="molecule type" value="Genomic_DNA"/>
</dbReference>
<dbReference type="InterPro" id="IPR050166">
    <property type="entry name" value="ABC_transporter_ATP-bind"/>
</dbReference>
<dbReference type="PANTHER" id="PTHR42788">
    <property type="entry name" value="TAURINE IMPORT ATP-BINDING PROTEIN-RELATED"/>
    <property type="match status" value="1"/>
</dbReference>
<dbReference type="AlphaFoldDB" id="A0A839Y8F2"/>
<dbReference type="PROSITE" id="PS50893">
    <property type="entry name" value="ABC_TRANSPORTER_2"/>
    <property type="match status" value="1"/>
</dbReference>
<accession>A0A839Y8F2</accession>
<dbReference type="Pfam" id="PF00005">
    <property type="entry name" value="ABC_tran"/>
    <property type="match status" value="1"/>
</dbReference>
<dbReference type="CDD" id="cd03293">
    <property type="entry name" value="ABC_NrtD_SsuB_transporters"/>
    <property type="match status" value="1"/>
</dbReference>
<dbReference type="SUPFAM" id="SSF52540">
    <property type="entry name" value="P-loop containing nucleoside triphosphate hydrolases"/>
    <property type="match status" value="1"/>
</dbReference>
<gene>
    <name evidence="6" type="ORF">FHX36_003401</name>
</gene>
<keyword evidence="3 6" id="KW-0067">ATP-binding</keyword>
<reference evidence="6 7" key="1">
    <citation type="submission" date="2020-08" db="EMBL/GenBank/DDBJ databases">
        <title>Sequencing the genomes of 1000 actinobacteria strains.</title>
        <authorList>
            <person name="Klenk H.-P."/>
        </authorList>
    </citation>
    <scope>NUCLEOTIDE SEQUENCE [LARGE SCALE GENOMIC DNA]</scope>
    <source>
        <strain evidence="6 7">DSM 16678</strain>
    </source>
</reference>
<organism evidence="6 7">
    <name type="scientific">Modestobacter versicolor</name>
    <dbReference type="NCBI Taxonomy" id="429133"/>
    <lineage>
        <taxon>Bacteria</taxon>
        <taxon>Bacillati</taxon>
        <taxon>Actinomycetota</taxon>
        <taxon>Actinomycetes</taxon>
        <taxon>Geodermatophilales</taxon>
        <taxon>Geodermatophilaceae</taxon>
        <taxon>Modestobacter</taxon>
    </lineage>
</organism>